<dbReference type="Gene3D" id="2.60.40.1220">
    <property type="match status" value="1"/>
</dbReference>
<feature type="chain" id="PRO_5032716429" evidence="6">
    <location>
        <begin position="32"/>
        <end position="193"/>
    </location>
</feature>
<evidence type="ECO:0000259" key="7">
    <source>
        <dbReference type="Pfam" id="PF04234"/>
    </source>
</evidence>
<protein>
    <submittedName>
        <fullName evidence="8">Methionine-rich copper-binding protein CopC</fullName>
    </submittedName>
</protein>
<feature type="domain" description="CopC" evidence="7">
    <location>
        <begin position="32"/>
        <end position="123"/>
    </location>
</feature>
<dbReference type="SUPFAM" id="SSF81296">
    <property type="entry name" value="E set domains"/>
    <property type="match status" value="1"/>
</dbReference>
<dbReference type="EMBL" id="JACHMN010000003">
    <property type="protein sequence ID" value="MBB5874382.1"/>
    <property type="molecule type" value="Genomic_DNA"/>
</dbReference>
<dbReference type="PANTHER" id="PTHR34820">
    <property type="entry name" value="INNER MEMBRANE PROTEIN YEBZ"/>
    <property type="match status" value="1"/>
</dbReference>
<evidence type="ECO:0000256" key="6">
    <source>
        <dbReference type="SAM" id="SignalP"/>
    </source>
</evidence>
<keyword evidence="3 6" id="KW-0732">Signal</keyword>
<keyword evidence="4" id="KW-0186">Copper</keyword>
<dbReference type="RefSeq" id="WP_184846468.1">
    <property type="nucleotide sequence ID" value="NZ_JACHMN010000003.1"/>
</dbReference>
<keyword evidence="2" id="KW-0479">Metal-binding</keyword>
<accession>A0A841C5P2</accession>
<keyword evidence="9" id="KW-1185">Reference proteome</keyword>
<dbReference type="GO" id="GO:0005886">
    <property type="term" value="C:plasma membrane"/>
    <property type="evidence" value="ECO:0007669"/>
    <property type="project" value="TreeGrafter"/>
</dbReference>
<keyword evidence="5" id="KW-1133">Transmembrane helix</keyword>
<evidence type="ECO:0000313" key="9">
    <source>
        <dbReference type="Proteomes" id="UP000587527"/>
    </source>
</evidence>
<organism evidence="8 9">
    <name type="scientific">Allocatelliglobosispora scoriae</name>
    <dbReference type="NCBI Taxonomy" id="643052"/>
    <lineage>
        <taxon>Bacteria</taxon>
        <taxon>Bacillati</taxon>
        <taxon>Actinomycetota</taxon>
        <taxon>Actinomycetes</taxon>
        <taxon>Micromonosporales</taxon>
        <taxon>Micromonosporaceae</taxon>
        <taxon>Allocatelliglobosispora</taxon>
    </lineage>
</organism>
<gene>
    <name evidence="8" type="ORF">F4553_007816</name>
</gene>
<comment type="subcellular location">
    <subcellularLocation>
        <location evidence="1">Cell envelope</location>
    </subcellularLocation>
</comment>
<dbReference type="PANTHER" id="PTHR34820:SF4">
    <property type="entry name" value="INNER MEMBRANE PROTEIN YEBZ"/>
    <property type="match status" value="1"/>
</dbReference>
<dbReference type="GO" id="GO:0030313">
    <property type="term" value="C:cell envelope"/>
    <property type="evidence" value="ECO:0007669"/>
    <property type="project" value="UniProtKB-SubCell"/>
</dbReference>
<keyword evidence="5" id="KW-0812">Transmembrane</keyword>
<dbReference type="AlphaFoldDB" id="A0A841C5P2"/>
<feature type="transmembrane region" description="Helical" evidence="5">
    <location>
        <begin position="169"/>
        <end position="188"/>
    </location>
</feature>
<comment type="caution">
    <text evidence="8">The sequence shown here is derived from an EMBL/GenBank/DDBJ whole genome shotgun (WGS) entry which is preliminary data.</text>
</comment>
<sequence length="193" mass="19501">MTGIRWRATAAVAAVAAATLSVLLPAVPAQAHTELTTSSPAHRSTITRQIDRVTLTFSGPVKAKVSSVTVIGPDRVAFQTGALSVRDGVVTQPVLPLRSGAYTIAYRVVSGDGHPVTGSVTFTAKLPAEQSPSPSPSPAPAVVVPSASPVPSVDAASAAGPVGESSTGWLWPVGAAALLIAVGGVLVWRRRAS</sequence>
<evidence type="ECO:0000313" key="8">
    <source>
        <dbReference type="EMBL" id="MBB5874382.1"/>
    </source>
</evidence>
<proteinExistence type="predicted"/>
<dbReference type="GO" id="GO:0006825">
    <property type="term" value="P:copper ion transport"/>
    <property type="evidence" value="ECO:0007669"/>
    <property type="project" value="InterPro"/>
</dbReference>
<evidence type="ECO:0000256" key="5">
    <source>
        <dbReference type="SAM" id="Phobius"/>
    </source>
</evidence>
<dbReference type="GO" id="GO:0042597">
    <property type="term" value="C:periplasmic space"/>
    <property type="evidence" value="ECO:0007669"/>
    <property type="project" value="InterPro"/>
</dbReference>
<dbReference type="InterPro" id="IPR014756">
    <property type="entry name" value="Ig_E-set"/>
</dbReference>
<evidence type="ECO:0000256" key="2">
    <source>
        <dbReference type="ARBA" id="ARBA00022723"/>
    </source>
</evidence>
<dbReference type="InterPro" id="IPR014755">
    <property type="entry name" value="Cu-Rt/internalin_Ig-like"/>
</dbReference>
<evidence type="ECO:0000256" key="3">
    <source>
        <dbReference type="ARBA" id="ARBA00022729"/>
    </source>
</evidence>
<reference evidence="8 9" key="1">
    <citation type="submission" date="2020-08" db="EMBL/GenBank/DDBJ databases">
        <title>Sequencing the genomes of 1000 actinobacteria strains.</title>
        <authorList>
            <person name="Klenk H.-P."/>
        </authorList>
    </citation>
    <scope>NUCLEOTIDE SEQUENCE [LARGE SCALE GENOMIC DNA]</scope>
    <source>
        <strain evidence="8 9">DSM 45362</strain>
    </source>
</reference>
<dbReference type="InterPro" id="IPR007348">
    <property type="entry name" value="CopC_dom"/>
</dbReference>
<dbReference type="InterPro" id="IPR032694">
    <property type="entry name" value="CopC/D"/>
</dbReference>
<dbReference type="GO" id="GO:0046688">
    <property type="term" value="P:response to copper ion"/>
    <property type="evidence" value="ECO:0007669"/>
    <property type="project" value="InterPro"/>
</dbReference>
<dbReference type="GO" id="GO:0005507">
    <property type="term" value="F:copper ion binding"/>
    <property type="evidence" value="ECO:0007669"/>
    <property type="project" value="InterPro"/>
</dbReference>
<feature type="signal peptide" evidence="6">
    <location>
        <begin position="1"/>
        <end position="31"/>
    </location>
</feature>
<evidence type="ECO:0000256" key="4">
    <source>
        <dbReference type="ARBA" id="ARBA00023008"/>
    </source>
</evidence>
<dbReference type="Proteomes" id="UP000587527">
    <property type="component" value="Unassembled WGS sequence"/>
</dbReference>
<dbReference type="Pfam" id="PF04234">
    <property type="entry name" value="CopC"/>
    <property type="match status" value="1"/>
</dbReference>
<name>A0A841C5P2_9ACTN</name>
<evidence type="ECO:0000256" key="1">
    <source>
        <dbReference type="ARBA" id="ARBA00004196"/>
    </source>
</evidence>
<keyword evidence="5" id="KW-0472">Membrane</keyword>